<dbReference type="Proteomes" id="UP000177629">
    <property type="component" value="Unassembled WGS sequence"/>
</dbReference>
<organism evidence="3 4">
    <name type="scientific">Candidatus Terrybacteria bacterium RIFCSPHIGHO2_01_FULL_48_17</name>
    <dbReference type="NCBI Taxonomy" id="1802362"/>
    <lineage>
        <taxon>Bacteria</taxon>
        <taxon>Candidatus Terryibacteriota</taxon>
    </lineage>
</organism>
<accession>A0A1G2PKI9</accession>
<name>A0A1G2PKI9_9BACT</name>
<gene>
    <name evidence="3" type="ORF">A2806_03975</name>
</gene>
<dbReference type="CDD" id="cd03375">
    <property type="entry name" value="TPP_OGFOR"/>
    <property type="match status" value="1"/>
</dbReference>
<dbReference type="InterPro" id="IPR011766">
    <property type="entry name" value="TPP_enzyme_TPP-bd"/>
</dbReference>
<dbReference type="InterPro" id="IPR029061">
    <property type="entry name" value="THDP-binding"/>
</dbReference>
<dbReference type="Pfam" id="PF02775">
    <property type="entry name" value="TPP_enzyme_C"/>
    <property type="match status" value="1"/>
</dbReference>
<dbReference type="Gene3D" id="3.40.50.970">
    <property type="match status" value="1"/>
</dbReference>
<evidence type="ECO:0000259" key="2">
    <source>
        <dbReference type="Pfam" id="PF02775"/>
    </source>
</evidence>
<dbReference type="PANTHER" id="PTHR48084:SF4">
    <property type="entry name" value="2-OXOGLUTARATE OXIDOREDUCTASE SUBUNIT KORB"/>
    <property type="match status" value="1"/>
</dbReference>
<dbReference type="GO" id="GO:0016625">
    <property type="term" value="F:oxidoreductase activity, acting on the aldehyde or oxo group of donors, iron-sulfur protein as acceptor"/>
    <property type="evidence" value="ECO:0007669"/>
    <property type="project" value="UniProtKB-ARBA"/>
</dbReference>
<dbReference type="GO" id="GO:0045333">
    <property type="term" value="P:cellular respiration"/>
    <property type="evidence" value="ECO:0007669"/>
    <property type="project" value="UniProtKB-ARBA"/>
</dbReference>
<keyword evidence="1" id="KW-0560">Oxidoreductase</keyword>
<evidence type="ECO:0000313" key="4">
    <source>
        <dbReference type="Proteomes" id="UP000177629"/>
    </source>
</evidence>
<evidence type="ECO:0000256" key="1">
    <source>
        <dbReference type="ARBA" id="ARBA00023002"/>
    </source>
</evidence>
<proteinExistence type="predicted"/>
<comment type="caution">
    <text evidence="3">The sequence shown here is derived from an EMBL/GenBank/DDBJ whole genome shotgun (WGS) entry which is preliminary data.</text>
</comment>
<dbReference type="SUPFAM" id="SSF52518">
    <property type="entry name" value="Thiamin diphosphate-binding fold (THDP-binding)"/>
    <property type="match status" value="1"/>
</dbReference>
<protein>
    <recommendedName>
        <fullName evidence="2">Thiamine pyrophosphate enzyme TPP-binding domain-containing protein</fullName>
    </recommendedName>
</protein>
<dbReference type="GO" id="GO:0030976">
    <property type="term" value="F:thiamine pyrophosphate binding"/>
    <property type="evidence" value="ECO:0007669"/>
    <property type="project" value="InterPro"/>
</dbReference>
<evidence type="ECO:0000313" key="3">
    <source>
        <dbReference type="EMBL" id="OHA48826.1"/>
    </source>
</evidence>
<sequence>MYDPEEQAFIKKNTYSDIPLTVKDISGKESNWCAGCGDFGILAAYKNVVVKLHNEDGVPLENFVAVGGIGCSAKTPEWLAKSPSAGNMGLYGCHTLHGRDLSVASGLKMTNPNLIVVAFGGDGNTLAIGMSEFMHTCRRNHNITIVIFNNQVYGLTKGQASPTAHKDLVTGSTPRGVRDQPVDPIQLAIVAGATFVARGFSKNRKELEELLLAAIRHNGCSVVDVITPCVTYHREEGGKIRDTAIYGWWDEHIAPIKDIWGDAKQRVEKESAAGPDYDVTDKLHALAVAHEGAEGGRWPLGLFYHVIGVPTAEEVVGIAERQPDGTLKIHAPAHANISVQDNLPYYRQLAEALRYKP</sequence>
<feature type="domain" description="Thiamine pyrophosphate enzyme TPP-binding" evidence="2">
    <location>
        <begin position="69"/>
        <end position="225"/>
    </location>
</feature>
<dbReference type="EMBL" id="MHSS01000002">
    <property type="protein sequence ID" value="OHA48826.1"/>
    <property type="molecule type" value="Genomic_DNA"/>
</dbReference>
<dbReference type="STRING" id="1802362.A2806_03975"/>
<dbReference type="PANTHER" id="PTHR48084">
    <property type="entry name" value="2-OXOGLUTARATE OXIDOREDUCTASE SUBUNIT KORB-RELATED"/>
    <property type="match status" value="1"/>
</dbReference>
<reference evidence="3 4" key="1">
    <citation type="journal article" date="2016" name="Nat. Commun.">
        <title>Thousands of microbial genomes shed light on interconnected biogeochemical processes in an aquifer system.</title>
        <authorList>
            <person name="Anantharaman K."/>
            <person name="Brown C.T."/>
            <person name="Hug L.A."/>
            <person name="Sharon I."/>
            <person name="Castelle C.J."/>
            <person name="Probst A.J."/>
            <person name="Thomas B.C."/>
            <person name="Singh A."/>
            <person name="Wilkins M.J."/>
            <person name="Karaoz U."/>
            <person name="Brodie E.L."/>
            <person name="Williams K.H."/>
            <person name="Hubbard S.S."/>
            <person name="Banfield J.F."/>
        </authorList>
    </citation>
    <scope>NUCLEOTIDE SEQUENCE [LARGE SCALE GENOMIC DNA]</scope>
</reference>
<dbReference type="AlphaFoldDB" id="A0A1G2PKI9"/>
<dbReference type="InterPro" id="IPR051457">
    <property type="entry name" value="2-oxoacid:Fd_oxidoreductase"/>
</dbReference>